<evidence type="ECO:0000313" key="1">
    <source>
        <dbReference type="EMBL" id="MDX5894557.1"/>
    </source>
</evidence>
<sequence length="72" mass="8169">MADARRRGEPFFADLRRVPKVYVFGLGRGRELLVLHPRRRRKVCVGNALRRPHPVVIHSLAPFLSSDPAGAR</sequence>
<dbReference type="EMBL" id="JAWXXX010000001">
    <property type="protein sequence ID" value="MDX5894557.1"/>
    <property type="molecule type" value="Genomic_DNA"/>
</dbReference>
<accession>A0AB35T7H5</accession>
<name>A0AB35T7H5_RUBRA</name>
<evidence type="ECO:0000313" key="2">
    <source>
        <dbReference type="Proteomes" id="UP001281130"/>
    </source>
</evidence>
<protein>
    <submittedName>
        <fullName evidence="1">Uncharacterized protein</fullName>
    </submittedName>
</protein>
<comment type="caution">
    <text evidence="1">The sequence shown here is derived from an EMBL/GenBank/DDBJ whole genome shotgun (WGS) entry which is preliminary data.</text>
</comment>
<proteinExistence type="predicted"/>
<dbReference type="RefSeq" id="WP_038682222.1">
    <property type="nucleotide sequence ID" value="NZ_CP007514.1"/>
</dbReference>
<dbReference type="AlphaFoldDB" id="A0AB35T7H5"/>
<organism evidence="1 2">
    <name type="scientific">Rubrobacter radiotolerans</name>
    <name type="common">Arthrobacter radiotolerans</name>
    <dbReference type="NCBI Taxonomy" id="42256"/>
    <lineage>
        <taxon>Bacteria</taxon>
        <taxon>Bacillati</taxon>
        <taxon>Actinomycetota</taxon>
        <taxon>Rubrobacteria</taxon>
        <taxon>Rubrobacterales</taxon>
        <taxon>Rubrobacteraceae</taxon>
        <taxon>Rubrobacter</taxon>
    </lineage>
</organism>
<reference evidence="1" key="1">
    <citation type="submission" date="2023-11" db="EMBL/GenBank/DDBJ databases">
        <title>MicrobeMod: A computational toolkit for identifying prokaryotic methylation and restriction-modification with nanopore sequencing.</title>
        <authorList>
            <person name="Crits-Christoph A."/>
            <person name="Kang S.C."/>
            <person name="Lee H."/>
            <person name="Ostrov N."/>
        </authorList>
    </citation>
    <scope>NUCLEOTIDE SEQUENCE</scope>
    <source>
        <strain evidence="1">ATCC 51242</strain>
    </source>
</reference>
<dbReference type="Proteomes" id="UP001281130">
    <property type="component" value="Unassembled WGS sequence"/>
</dbReference>
<gene>
    <name evidence="1" type="ORF">SIL72_11020</name>
</gene>